<name>A0A8K0EUS3_BRALA</name>
<gene>
    <name evidence="2" type="primary">Hypp3965</name>
    <name evidence="2" type="ORF">BLAG_LOCUS20615</name>
</gene>
<dbReference type="PANTHER" id="PTHR46579">
    <property type="entry name" value="F5/8 TYPE C DOMAIN-CONTAINING PROTEIN-RELATED"/>
    <property type="match status" value="1"/>
</dbReference>
<protein>
    <submittedName>
        <fullName evidence="2">Hypp3965 protein</fullName>
    </submittedName>
</protein>
<accession>A0A8K0EUS3</accession>
<feature type="region of interest" description="Disordered" evidence="1">
    <location>
        <begin position="1"/>
        <end position="25"/>
    </location>
</feature>
<dbReference type="AlphaFoldDB" id="A0A8K0EUS3"/>
<sequence length="811" mass="93035">MESEDTGPENDFSSEDEGVDWDEVEEARTRTNTVFSYYGSRDMESAESESDHQGLRLETMPLFAGAQITFGESMLMIMACALNYHFSSDALTSLLVLIGLHCHRDSLFTTSRHAFNKFFSLKNLEFPVKKWKVCICLQINDSNSTICTNALCGKDISKADTLYFLEMPILDQLQNMCKRKGFCKEIRSRFERQRKGQNTIEDITDGHQYRKIEDLKDPNNMSLLMNTDGVRVFKSSNYGIWPVYFTVNELPYRQRTKRENCIFAGVFFGFTKPPMIAFMEPFAKALASLQRGVEVHPPNEDSYIAKVFLIGCTADLQAKALLMNMKQHNGNFGCPKCEQKGEHKAYKHQYKYQSNNPKGPRRTHQGTKAHVAAAMDSTQAVFGIKGPSWLTTVPHFDLIEGMAIDYMHGVLLGVTKKLIHFWFDETAKNKGKPWYCGRRKAEVDNMLESIKPPMEVHRRPRSISTHLQHWKASEFRAWLLYYSLPVMVNILPERYYEHYTLLVMAIHTLLQSSITTEDLDRAEAQLLQFVREFQDIYGVDEVVCNFHCLVHYVDNVRELGPLWAHSCFHFEDLNGQLMKLVHGTNGIVEQLMRAVSIIQKFPQVTRECFQEGSPARDFFHKIWKQGDPGEKSNYHKIAESCFAIGYLKRDTKDGRGLLKNAHYDAIMQATRQPLGDLCTYDRMMIHGTMYHSRAYTRVYRHNSYTVLFGEDRHVGEILCFVQHVSTSCPFVDPNQSAQTARHYAIVHILPAILPSEVHNDITLHSVPHIKKHETSDRFVAVALDKIISKVVSISIGNCTYTAELPNNVEKE</sequence>
<dbReference type="InterPro" id="IPR004242">
    <property type="entry name" value="Transposase_21"/>
</dbReference>
<organism evidence="2 3">
    <name type="scientific">Branchiostoma lanceolatum</name>
    <name type="common">Common lancelet</name>
    <name type="synonym">Amphioxus lanceolatum</name>
    <dbReference type="NCBI Taxonomy" id="7740"/>
    <lineage>
        <taxon>Eukaryota</taxon>
        <taxon>Metazoa</taxon>
        <taxon>Chordata</taxon>
        <taxon>Cephalochordata</taxon>
        <taxon>Leptocardii</taxon>
        <taxon>Amphioxiformes</taxon>
        <taxon>Branchiostomatidae</taxon>
        <taxon>Branchiostoma</taxon>
    </lineage>
</organism>
<reference evidence="2" key="1">
    <citation type="submission" date="2022-01" db="EMBL/GenBank/DDBJ databases">
        <authorList>
            <person name="Braso-Vives M."/>
        </authorList>
    </citation>
    <scope>NUCLEOTIDE SEQUENCE</scope>
</reference>
<evidence type="ECO:0000313" key="2">
    <source>
        <dbReference type="EMBL" id="CAH1267164.1"/>
    </source>
</evidence>
<dbReference type="Pfam" id="PF02992">
    <property type="entry name" value="Transposase_21"/>
    <property type="match status" value="1"/>
</dbReference>
<keyword evidence="3" id="KW-1185">Reference proteome</keyword>
<proteinExistence type="predicted"/>
<dbReference type="EMBL" id="OV696691">
    <property type="protein sequence ID" value="CAH1267164.1"/>
    <property type="molecule type" value="Genomic_DNA"/>
</dbReference>
<evidence type="ECO:0000313" key="3">
    <source>
        <dbReference type="Proteomes" id="UP000838412"/>
    </source>
</evidence>
<dbReference type="Proteomes" id="UP000838412">
    <property type="component" value="Chromosome 6"/>
</dbReference>
<evidence type="ECO:0000256" key="1">
    <source>
        <dbReference type="SAM" id="MobiDB-lite"/>
    </source>
</evidence>
<dbReference type="OrthoDB" id="10040433at2759"/>
<dbReference type="PANTHER" id="PTHR46579:SF1">
    <property type="entry name" value="F5_8 TYPE C DOMAIN-CONTAINING PROTEIN"/>
    <property type="match status" value="1"/>
</dbReference>